<feature type="transmembrane region" description="Helical" evidence="1">
    <location>
        <begin position="223"/>
        <end position="240"/>
    </location>
</feature>
<evidence type="ECO:0008006" key="4">
    <source>
        <dbReference type="Google" id="ProtNLM"/>
    </source>
</evidence>
<feature type="transmembrane region" description="Helical" evidence="1">
    <location>
        <begin position="260"/>
        <end position="278"/>
    </location>
</feature>
<dbReference type="EMBL" id="JACIEA010000003">
    <property type="protein sequence ID" value="MBB3943879.1"/>
    <property type="molecule type" value="Genomic_DNA"/>
</dbReference>
<feature type="transmembrane region" description="Helical" evidence="1">
    <location>
        <begin position="102"/>
        <end position="125"/>
    </location>
</feature>
<reference evidence="2 3" key="1">
    <citation type="submission" date="2020-08" db="EMBL/GenBank/DDBJ databases">
        <title>Genomic Encyclopedia of Type Strains, Phase IV (KMG-IV): sequencing the most valuable type-strain genomes for metagenomic binning, comparative biology and taxonomic classification.</title>
        <authorList>
            <person name="Goeker M."/>
        </authorList>
    </citation>
    <scope>NUCLEOTIDE SEQUENCE [LARGE SCALE GENOMIC DNA]</scope>
    <source>
        <strain evidence="2 3">DSM 29050</strain>
    </source>
</reference>
<accession>A0A840AZP5</accession>
<evidence type="ECO:0000313" key="3">
    <source>
        <dbReference type="Proteomes" id="UP000581447"/>
    </source>
</evidence>
<evidence type="ECO:0000256" key="1">
    <source>
        <dbReference type="SAM" id="Phobius"/>
    </source>
</evidence>
<keyword evidence="1" id="KW-0472">Membrane</keyword>
<keyword evidence="3" id="KW-1185">Reference proteome</keyword>
<dbReference type="AlphaFoldDB" id="A0A840AZP5"/>
<proteinExistence type="predicted"/>
<dbReference type="Proteomes" id="UP000581447">
    <property type="component" value="Unassembled WGS sequence"/>
</dbReference>
<keyword evidence="1" id="KW-0812">Transmembrane</keyword>
<name>A0A840AZP5_9SPHN</name>
<organism evidence="2 3">
    <name type="scientific">Sphingorhabdus rigui</name>
    <dbReference type="NCBI Taxonomy" id="1282858"/>
    <lineage>
        <taxon>Bacteria</taxon>
        <taxon>Pseudomonadati</taxon>
        <taxon>Pseudomonadota</taxon>
        <taxon>Alphaproteobacteria</taxon>
        <taxon>Sphingomonadales</taxon>
        <taxon>Sphingomonadaceae</taxon>
        <taxon>Sphingorhabdus</taxon>
    </lineage>
</organism>
<feature type="transmembrane region" description="Helical" evidence="1">
    <location>
        <begin position="285"/>
        <end position="303"/>
    </location>
</feature>
<comment type="caution">
    <text evidence="2">The sequence shown here is derived from an EMBL/GenBank/DDBJ whole genome shotgun (WGS) entry which is preliminary data.</text>
</comment>
<evidence type="ECO:0000313" key="2">
    <source>
        <dbReference type="EMBL" id="MBB3943879.1"/>
    </source>
</evidence>
<gene>
    <name evidence="2" type="ORF">GGR91_002143</name>
</gene>
<feature type="transmembrane region" description="Helical" evidence="1">
    <location>
        <begin position="183"/>
        <end position="211"/>
    </location>
</feature>
<feature type="transmembrane region" description="Helical" evidence="1">
    <location>
        <begin position="422"/>
        <end position="442"/>
    </location>
</feature>
<feature type="transmembrane region" description="Helical" evidence="1">
    <location>
        <begin position="393"/>
        <end position="410"/>
    </location>
</feature>
<feature type="transmembrane region" description="Helical" evidence="1">
    <location>
        <begin position="369"/>
        <end position="387"/>
    </location>
</feature>
<feature type="transmembrane region" description="Helical" evidence="1">
    <location>
        <begin position="131"/>
        <end position="148"/>
    </location>
</feature>
<dbReference type="RefSeq" id="WP_183942168.1">
    <property type="nucleotide sequence ID" value="NZ_BAABBG010000022.1"/>
</dbReference>
<keyword evidence="1" id="KW-1133">Transmembrane helix</keyword>
<protein>
    <recommendedName>
        <fullName evidence="4">AcrB/AcrD/AcrF family protein</fullName>
    </recommendedName>
</protein>
<feature type="transmembrane region" description="Helical" evidence="1">
    <location>
        <begin position="337"/>
        <end position="357"/>
    </location>
</feature>
<sequence length="585" mass="63921">MARFIERHFAWLIFGIWALRSLSLIISSWPNISSGSGWDPDDQLRLVQSRDFLNGQSWFDNRQYRLNPPDGAPMHWSRLIELPLAAITLLFTPMFGQTIAEIVASTAVPLLLFGCIIMLLARTAWHVGGKTAAISAAIIAALSIPLIVQLRPMRIDHHGWQIAMAVLALASLFYGHARTAGLVLGAALAIWLHISLEGAPMSAAFFLFLGWQWLAKPHEAARLFWTISAFALSSLVLFFGTQTQGLGAAIYCDTVSPPQLLAILAAAAIMIPGLFIAPQSKLARVVIMATAGGVAAAALVLRAPECLNGPFSTLDPLVRDYWYVYVQEGMPIWHQDLPIVTLLMAAPIAGLVSCVVLARKMDKTDRSKLWVIGFFSLYALVMSLFVMRTISVAAAYAVVPVAALIAHIFGLYRQSGVPKQRIFYVTMMLFLLAPGSFVTASLDVLPQPKPADDARSDAQSLLCESAQSVATLSALPRGQFLVPFDMAPMVLVQTAHSALASGHHRNQKAMHDHIEIFRSRPDVAKQLMAARGINYLAVCPDEGELDHYARKNPGGLWGQIAKGNVPDWLEPLPAKGKGIMVWRVR</sequence>
<feature type="transmembrane region" description="Helical" evidence="1">
    <location>
        <begin position="160"/>
        <end position="177"/>
    </location>
</feature>